<dbReference type="SUPFAM" id="SSF49899">
    <property type="entry name" value="Concanavalin A-like lectins/glucanases"/>
    <property type="match status" value="1"/>
</dbReference>
<keyword evidence="8" id="KW-1185">Reference proteome</keyword>
<dbReference type="Gene3D" id="2.60.120.560">
    <property type="entry name" value="Exo-inulinase, domain 1"/>
    <property type="match status" value="1"/>
</dbReference>
<feature type="chain" id="PRO_5037962129" description="Sucrose-6-phosphate hydrolase" evidence="5">
    <location>
        <begin position="21"/>
        <end position="488"/>
    </location>
</feature>
<evidence type="ECO:0000256" key="2">
    <source>
        <dbReference type="ARBA" id="ARBA00022801"/>
    </source>
</evidence>
<protein>
    <recommendedName>
        <fullName evidence="4">Sucrose-6-phosphate hydrolase</fullName>
        <ecNumber evidence="4">3.2.1.26</ecNumber>
    </recommendedName>
</protein>
<dbReference type="Pfam" id="PF08244">
    <property type="entry name" value="Glyco_hydro_32C"/>
    <property type="match status" value="1"/>
</dbReference>
<dbReference type="WBParaSite" id="ACRNAN_scaffold2729.g19049.t1">
    <property type="protein sequence ID" value="ACRNAN_scaffold2729.g19049.t1"/>
    <property type="gene ID" value="ACRNAN_scaffold2729.g19049"/>
</dbReference>
<feature type="signal peptide" evidence="5">
    <location>
        <begin position="1"/>
        <end position="20"/>
    </location>
</feature>
<dbReference type="PROSITE" id="PS00609">
    <property type="entry name" value="GLYCOSYL_HYDROL_F32"/>
    <property type="match status" value="1"/>
</dbReference>
<dbReference type="GO" id="GO:0005737">
    <property type="term" value="C:cytoplasm"/>
    <property type="evidence" value="ECO:0007669"/>
    <property type="project" value="InterPro"/>
</dbReference>
<evidence type="ECO:0000256" key="5">
    <source>
        <dbReference type="SAM" id="SignalP"/>
    </source>
</evidence>
<dbReference type="GO" id="GO:0004564">
    <property type="term" value="F:beta-fructofuranosidase activity"/>
    <property type="evidence" value="ECO:0007669"/>
    <property type="project" value="UniProtKB-EC"/>
</dbReference>
<dbReference type="CDD" id="cd08996">
    <property type="entry name" value="GH32_FFase"/>
    <property type="match status" value="1"/>
</dbReference>
<accession>A0A914DKG6</accession>
<proteinExistence type="inferred from homology"/>
<dbReference type="InterPro" id="IPR001362">
    <property type="entry name" value="Glyco_hydro_32"/>
</dbReference>
<dbReference type="AlphaFoldDB" id="A0A914DKG6"/>
<keyword evidence="2 4" id="KW-0378">Hydrolase</keyword>
<evidence type="ECO:0000259" key="7">
    <source>
        <dbReference type="Pfam" id="PF08244"/>
    </source>
</evidence>
<dbReference type="NCBIfam" id="TIGR01322">
    <property type="entry name" value="scrB_fam"/>
    <property type="match status" value="1"/>
</dbReference>
<dbReference type="InterPro" id="IPR023296">
    <property type="entry name" value="Glyco_hydro_beta-prop_sf"/>
</dbReference>
<dbReference type="GO" id="GO:0005975">
    <property type="term" value="P:carbohydrate metabolic process"/>
    <property type="evidence" value="ECO:0007669"/>
    <property type="project" value="InterPro"/>
</dbReference>
<keyword evidence="3 4" id="KW-0326">Glycosidase</keyword>
<sequence>MHSLTAFLAFFAVFINDASNQVTNTEYRLNYHVQPEQGWANDPNGPIHWNNQYHLFYQHYPNSSSPDWSDMHWGHVVSPDLVHWKYLPIALTPDQHYDKNGCWSGSAVDDNGTLTLIYTGYVQLNSSTSWQNQNIATSKDGVTFTKYEKNPVIKTWPIDGSDNFRDPNVWKHKEIWYMVVGNQNVNNRGRVVLYKSKDLRNWGYVGVLASSETLGTMWEMPDFFELDGKFVLIVNPQNLPRDDYNYVSLQSAGYFVGDYDYETNIFKHGPYHEVDLGHDFVETRTFFDQSTNRRMIFGWMGMWDAYFPEKNDGWAGAHTIPRELHLNENGKLTMTPVAELKLLRENQIYNSRILVSEQFDTGIPLNSTELFINIPIDKLKADKAGFTFTCMQNVAAGWGQFRVYYDKKREKIVSTRIKDQREADWKGASEISLHIYVDRSSIEIFVNGGITFTSRFYVPWLPTLTLFTENGQAEVDVQAYSLKNIWKN</sequence>
<dbReference type="PANTHER" id="PTHR43101:SF1">
    <property type="entry name" value="BETA-FRUCTOSIDASE"/>
    <property type="match status" value="1"/>
</dbReference>
<dbReference type="SUPFAM" id="SSF75005">
    <property type="entry name" value="Arabinanase/levansucrase/invertase"/>
    <property type="match status" value="1"/>
</dbReference>
<organism evidence="8 9">
    <name type="scientific">Acrobeloides nanus</name>
    <dbReference type="NCBI Taxonomy" id="290746"/>
    <lineage>
        <taxon>Eukaryota</taxon>
        <taxon>Metazoa</taxon>
        <taxon>Ecdysozoa</taxon>
        <taxon>Nematoda</taxon>
        <taxon>Chromadorea</taxon>
        <taxon>Rhabditida</taxon>
        <taxon>Tylenchina</taxon>
        <taxon>Cephalobomorpha</taxon>
        <taxon>Cephaloboidea</taxon>
        <taxon>Cephalobidae</taxon>
        <taxon>Acrobeloides</taxon>
    </lineage>
</organism>
<dbReference type="InterPro" id="IPR013148">
    <property type="entry name" value="Glyco_hydro_32_N"/>
</dbReference>
<name>A0A914DKG6_9BILA</name>
<evidence type="ECO:0000256" key="1">
    <source>
        <dbReference type="ARBA" id="ARBA00009902"/>
    </source>
</evidence>
<evidence type="ECO:0000256" key="3">
    <source>
        <dbReference type="ARBA" id="ARBA00023295"/>
    </source>
</evidence>
<evidence type="ECO:0000313" key="8">
    <source>
        <dbReference type="Proteomes" id="UP000887540"/>
    </source>
</evidence>
<evidence type="ECO:0000259" key="6">
    <source>
        <dbReference type="Pfam" id="PF00251"/>
    </source>
</evidence>
<reference evidence="9" key="1">
    <citation type="submission" date="2022-11" db="UniProtKB">
        <authorList>
            <consortium name="WormBaseParasite"/>
        </authorList>
    </citation>
    <scope>IDENTIFICATION</scope>
</reference>
<dbReference type="Proteomes" id="UP000887540">
    <property type="component" value="Unplaced"/>
</dbReference>
<dbReference type="Gene3D" id="2.115.10.20">
    <property type="entry name" value="Glycosyl hydrolase domain, family 43"/>
    <property type="match status" value="1"/>
</dbReference>
<dbReference type="InterPro" id="IPR013189">
    <property type="entry name" value="Glyco_hydro_32_C"/>
</dbReference>
<dbReference type="InterPro" id="IPR013320">
    <property type="entry name" value="ConA-like_dom_sf"/>
</dbReference>
<comment type="similarity">
    <text evidence="1 4">Belongs to the glycosyl hydrolase 32 family.</text>
</comment>
<dbReference type="EC" id="3.2.1.26" evidence="4"/>
<keyword evidence="5" id="KW-0732">Signal</keyword>
<evidence type="ECO:0000256" key="4">
    <source>
        <dbReference type="RuleBase" id="RU362110"/>
    </source>
</evidence>
<dbReference type="InterPro" id="IPR051214">
    <property type="entry name" value="GH32_Enzymes"/>
</dbReference>
<feature type="domain" description="Glycosyl hydrolase family 32 C-terminal" evidence="7">
    <location>
        <begin position="340"/>
        <end position="479"/>
    </location>
</feature>
<dbReference type="InterPro" id="IPR006232">
    <property type="entry name" value="Suc6P_hydrolase"/>
</dbReference>
<evidence type="ECO:0000313" key="9">
    <source>
        <dbReference type="WBParaSite" id="ACRNAN_scaffold2729.g19049.t1"/>
    </source>
</evidence>
<dbReference type="InterPro" id="IPR018053">
    <property type="entry name" value="Glyco_hydro_32_AS"/>
</dbReference>
<dbReference type="PANTHER" id="PTHR43101">
    <property type="entry name" value="BETA-FRUCTOSIDASE"/>
    <property type="match status" value="1"/>
</dbReference>
<dbReference type="Pfam" id="PF00251">
    <property type="entry name" value="Glyco_hydro_32N"/>
    <property type="match status" value="1"/>
</dbReference>
<feature type="domain" description="Glycosyl hydrolase family 32 N-terminal" evidence="6">
    <location>
        <begin position="32"/>
        <end position="336"/>
    </location>
</feature>
<dbReference type="SMART" id="SM00640">
    <property type="entry name" value="Glyco_32"/>
    <property type="match status" value="1"/>
</dbReference>
<comment type="catalytic activity">
    <reaction evidence="4">
        <text>Hydrolysis of terminal non-reducing beta-D-fructofuranoside residues in beta-D-fructofuranosides.</text>
        <dbReference type="EC" id="3.2.1.26"/>
    </reaction>
</comment>